<dbReference type="HOGENOM" id="CLU_2208841_0_0_6"/>
<sequence>MKKITSNSFPTQAISTPGLPPFFAVHGIRDTVVPFQQSLAFCLALSGDQEWESHVNGLFSGKTKLTSEDLTQLVTQQYPDNPTSKEITARDTQQTALTRIGEKLAIR</sequence>
<dbReference type="EMBL" id="AP014633">
    <property type="protein sequence ID" value="BAP55117.1"/>
    <property type="molecule type" value="Genomic_DNA"/>
</dbReference>
<proteinExistence type="predicted"/>
<protein>
    <submittedName>
        <fullName evidence="1">Uncharacterized protein</fullName>
    </submittedName>
</protein>
<dbReference type="OrthoDB" id="9771666at2"/>
<dbReference type="AlphaFoldDB" id="A0A090AIB3"/>
<reference evidence="1" key="1">
    <citation type="journal article" date="2014" name="ISME J.">
        <title>Ecophysiology of Thioploca ingrica as revealed by the complete genome sequence supplemented with proteomic evidence.</title>
        <authorList>
            <person name="Kojima H."/>
            <person name="Ogura Y."/>
            <person name="Yamamoto N."/>
            <person name="Togashi T."/>
            <person name="Mori H."/>
            <person name="Watanabe T."/>
            <person name="Nemoto F."/>
            <person name="Kurokawa K."/>
            <person name="Hayashi T."/>
            <person name="Fukui M."/>
        </authorList>
    </citation>
    <scope>NUCLEOTIDE SEQUENCE [LARGE SCALE GENOMIC DNA]</scope>
</reference>
<dbReference type="Proteomes" id="UP000031623">
    <property type="component" value="Chromosome"/>
</dbReference>
<organism evidence="1 2">
    <name type="scientific">Thioploca ingrica</name>
    <dbReference type="NCBI Taxonomy" id="40754"/>
    <lineage>
        <taxon>Bacteria</taxon>
        <taxon>Pseudomonadati</taxon>
        <taxon>Pseudomonadota</taxon>
        <taxon>Gammaproteobacteria</taxon>
        <taxon>Thiotrichales</taxon>
        <taxon>Thiotrichaceae</taxon>
        <taxon>Thioploca</taxon>
    </lineage>
</organism>
<gene>
    <name evidence="1" type="ORF">THII_0820</name>
</gene>
<accession>A0A090AIB3</accession>
<keyword evidence="2" id="KW-1185">Reference proteome</keyword>
<evidence type="ECO:0000313" key="2">
    <source>
        <dbReference type="Proteomes" id="UP000031623"/>
    </source>
</evidence>
<name>A0A090AIB3_9GAMM</name>
<evidence type="ECO:0000313" key="1">
    <source>
        <dbReference type="EMBL" id="BAP55117.1"/>
    </source>
</evidence>
<dbReference type="KEGG" id="tig:THII_0820"/>